<keyword evidence="3" id="KW-1185">Reference proteome</keyword>
<dbReference type="Pfam" id="PF14273">
    <property type="entry name" value="DUF4360"/>
    <property type="match status" value="1"/>
</dbReference>
<organism evidence="2 3">
    <name type="scientific">Actinomadura syzygii</name>
    <dbReference type="NCBI Taxonomy" id="1427538"/>
    <lineage>
        <taxon>Bacteria</taxon>
        <taxon>Bacillati</taxon>
        <taxon>Actinomycetota</taxon>
        <taxon>Actinomycetes</taxon>
        <taxon>Streptosporangiales</taxon>
        <taxon>Thermomonosporaceae</taxon>
        <taxon>Actinomadura</taxon>
    </lineage>
</organism>
<feature type="chain" id="PRO_5038884779" evidence="1">
    <location>
        <begin position="20"/>
        <end position="215"/>
    </location>
</feature>
<dbReference type="PANTHER" id="PTHR38847">
    <property type="match status" value="1"/>
</dbReference>
<dbReference type="PANTHER" id="PTHR38847:SF1">
    <property type="entry name" value="PSEUDOURIDINE SYNTHASE RSUA_RLUA-LIKE DOMAIN-CONTAINING PROTEIN"/>
    <property type="match status" value="1"/>
</dbReference>
<comment type="caution">
    <text evidence="2">The sequence shown here is derived from an EMBL/GenBank/DDBJ whole genome shotgun (WGS) entry which is preliminary data.</text>
</comment>
<reference evidence="2 3" key="1">
    <citation type="submission" date="2019-08" db="EMBL/GenBank/DDBJ databases">
        <title>Actinomadura sp. nov. CYP1-5 isolated from mountain soil.</title>
        <authorList>
            <person name="Songsumanus A."/>
            <person name="Kuncharoen N."/>
            <person name="Kudo T."/>
            <person name="Yuki M."/>
            <person name="Igarashi Y."/>
            <person name="Tanasupawat S."/>
        </authorList>
    </citation>
    <scope>NUCLEOTIDE SEQUENCE [LARGE SCALE GENOMIC DNA]</scope>
    <source>
        <strain evidence="2 3">GKU157</strain>
    </source>
</reference>
<dbReference type="RefSeq" id="WP_148355394.1">
    <property type="nucleotide sequence ID" value="NZ_JBHSBF010000015.1"/>
</dbReference>
<dbReference type="EMBL" id="VSFF01000017">
    <property type="protein sequence ID" value="TYC08276.1"/>
    <property type="molecule type" value="Genomic_DNA"/>
</dbReference>
<dbReference type="OrthoDB" id="482707at2"/>
<evidence type="ECO:0000256" key="1">
    <source>
        <dbReference type="SAM" id="SignalP"/>
    </source>
</evidence>
<protein>
    <submittedName>
        <fullName evidence="2">DUF4360 domain-containing protein</fullName>
    </submittedName>
</protein>
<feature type="signal peptide" evidence="1">
    <location>
        <begin position="1"/>
        <end position="19"/>
    </location>
</feature>
<dbReference type="InterPro" id="IPR025649">
    <property type="entry name" value="DUF4360"/>
</dbReference>
<keyword evidence="1" id="KW-0732">Signal</keyword>
<evidence type="ECO:0000313" key="3">
    <source>
        <dbReference type="Proteomes" id="UP000322634"/>
    </source>
</evidence>
<dbReference type="Proteomes" id="UP000322634">
    <property type="component" value="Unassembled WGS sequence"/>
</dbReference>
<evidence type="ECO:0000313" key="2">
    <source>
        <dbReference type="EMBL" id="TYC08276.1"/>
    </source>
</evidence>
<dbReference type="AlphaFoldDB" id="A0A5D0TSH3"/>
<accession>A0A5D0TSH3</accession>
<sequence>MRRGIAISAVVATLTVATASVTPAAASPRVVRGPAVITLEIASVNGSGCPRGSVNTVNMDNEEAFFVGYAQFIARVGGSSNPTDSRKACQLALKVGGVPKGFTYAVSSVDYYGFASLARPRRTAAAYTTGFSFSGQPTRAEEILTFESPWEHIWTATRRVSPDDLVFKPCDEEPTFNIESELWVDAGTSDPSEVNYVSVGYERQAAYHLTWKPCP</sequence>
<gene>
    <name evidence="2" type="ORF">FXF65_38910</name>
</gene>
<proteinExistence type="predicted"/>
<name>A0A5D0TSH3_9ACTN</name>